<dbReference type="InterPro" id="IPR044922">
    <property type="entry name" value="DUF2063_N_sf"/>
</dbReference>
<evidence type="ECO:0000313" key="3">
    <source>
        <dbReference type="Proteomes" id="UP000184608"/>
    </source>
</evidence>
<dbReference type="STRING" id="1216006.VA7868_01715"/>
<protein>
    <recommendedName>
        <fullName evidence="1">Putative DNA-binding domain-containing protein</fullName>
    </recommendedName>
</protein>
<gene>
    <name evidence="2" type="ORF">VA7868_01715</name>
</gene>
<dbReference type="InterPro" id="IPR018640">
    <property type="entry name" value="DUF2063"/>
</dbReference>
<sequence length="255" mass="29433">MQHHFSQSILLNQDDMLKYMEAHSSREKKIRLSIYRNNVFSSLTEALGEIYPVCKMLVGSQCFDALAYQYIQKNPPSSPVLSQYGEGFANFISQFSELATVPYLNELARLEYQLLQFTHAAEDKTMSPEDIQQKIMSFNDPTQTQWELTTNILLWKTTYAVGEIYHAHNSETDKSLATIHWQEPEYLLLTKNNLYGHFYQVSAEEWHMLSQFLLGRSFSQACAHLDEESLSGMFANIIQKPIIKAIHYLQGDLPC</sequence>
<reference evidence="2 3" key="1">
    <citation type="submission" date="2016-11" db="EMBL/GenBank/DDBJ databases">
        <authorList>
            <person name="Jaros S."/>
            <person name="Januszkiewicz K."/>
            <person name="Wedrychowicz H."/>
        </authorList>
    </citation>
    <scope>NUCLEOTIDE SEQUENCE [LARGE SCALE GENOMIC DNA]</scope>
    <source>
        <strain evidence="2 3">CECT 7868</strain>
    </source>
</reference>
<dbReference type="Proteomes" id="UP000184608">
    <property type="component" value="Unassembled WGS sequence"/>
</dbReference>
<dbReference type="AlphaFoldDB" id="A0A1M5YGJ7"/>
<name>A0A1M5YGJ7_9VIBR</name>
<proteinExistence type="predicted"/>
<evidence type="ECO:0000259" key="1">
    <source>
        <dbReference type="Pfam" id="PF09836"/>
    </source>
</evidence>
<accession>A0A1M5YGJ7</accession>
<feature type="domain" description="Putative DNA-binding" evidence="1">
    <location>
        <begin position="1"/>
        <end position="92"/>
    </location>
</feature>
<dbReference type="Pfam" id="PF09836">
    <property type="entry name" value="DUF2063"/>
    <property type="match status" value="1"/>
</dbReference>
<keyword evidence="3" id="KW-1185">Reference proteome</keyword>
<dbReference type="RefSeq" id="WP_073603422.1">
    <property type="nucleotide sequence ID" value="NZ_FQXZ01000015.1"/>
</dbReference>
<evidence type="ECO:0000313" key="2">
    <source>
        <dbReference type="EMBL" id="SHI11167.1"/>
    </source>
</evidence>
<organism evidence="2 3">
    <name type="scientific">Vibrio aerogenes CECT 7868</name>
    <dbReference type="NCBI Taxonomy" id="1216006"/>
    <lineage>
        <taxon>Bacteria</taxon>
        <taxon>Pseudomonadati</taxon>
        <taxon>Pseudomonadota</taxon>
        <taxon>Gammaproteobacteria</taxon>
        <taxon>Vibrionales</taxon>
        <taxon>Vibrionaceae</taxon>
        <taxon>Vibrio</taxon>
    </lineage>
</organism>
<dbReference type="Gene3D" id="1.10.150.690">
    <property type="entry name" value="DUF2063"/>
    <property type="match status" value="1"/>
</dbReference>
<dbReference type="EMBL" id="FQXZ01000015">
    <property type="protein sequence ID" value="SHI11167.1"/>
    <property type="molecule type" value="Genomic_DNA"/>
</dbReference>